<proteinExistence type="predicted"/>
<feature type="transmembrane region" description="Helical" evidence="2">
    <location>
        <begin position="160"/>
        <end position="179"/>
    </location>
</feature>
<dbReference type="Proteomes" id="UP000323300">
    <property type="component" value="Unassembled WGS sequence"/>
</dbReference>
<dbReference type="EMBL" id="FOSL01000017">
    <property type="protein sequence ID" value="SFK91799.1"/>
    <property type="molecule type" value="Genomic_DNA"/>
</dbReference>
<organism evidence="3 4">
    <name type="scientific">Neomesorhizobium albiziae</name>
    <dbReference type="NCBI Taxonomy" id="335020"/>
    <lineage>
        <taxon>Bacteria</taxon>
        <taxon>Pseudomonadati</taxon>
        <taxon>Pseudomonadota</taxon>
        <taxon>Alphaproteobacteria</taxon>
        <taxon>Hyphomicrobiales</taxon>
        <taxon>Phyllobacteriaceae</taxon>
        <taxon>Neomesorhizobium</taxon>
    </lineage>
</organism>
<keyword evidence="4" id="KW-1185">Reference proteome</keyword>
<gene>
    <name evidence="3" type="ORF">SAMN04488498_11756</name>
</gene>
<dbReference type="RefSeq" id="WP_149762499.1">
    <property type="nucleotide sequence ID" value="NZ_BSPE01000033.1"/>
</dbReference>
<dbReference type="AlphaFoldDB" id="A0A1I4DFY3"/>
<keyword evidence="2" id="KW-0812">Transmembrane</keyword>
<accession>A0A1I4DFY3</accession>
<reference evidence="3 4" key="1">
    <citation type="submission" date="2016-10" db="EMBL/GenBank/DDBJ databases">
        <authorList>
            <person name="Varghese N."/>
            <person name="Submissions S."/>
        </authorList>
    </citation>
    <scope>NUCLEOTIDE SEQUENCE [LARGE SCALE GENOMIC DNA]</scope>
    <source>
        <strain evidence="3 4">DSM 21822</strain>
    </source>
</reference>
<keyword evidence="2" id="KW-1133">Transmembrane helix</keyword>
<evidence type="ECO:0000256" key="2">
    <source>
        <dbReference type="SAM" id="Phobius"/>
    </source>
</evidence>
<evidence type="ECO:0000313" key="3">
    <source>
        <dbReference type="EMBL" id="SFK91799.1"/>
    </source>
</evidence>
<name>A0A1I4DFY3_9HYPH</name>
<protein>
    <submittedName>
        <fullName evidence="3">Uncharacterized protein</fullName>
    </submittedName>
</protein>
<sequence length="205" mass="21746">MRVLFFLIFLIGLAAGFGYPWAVRNVGGHDLGTWHVYDAVKGYQPAEVALKSGDAPVNVEIEMTTQGTPNLQGSGAVLTLVADSGGRTVLAQPLTFATSKPRDTNPQLQEKIYRDSAGVIDTVEDASYRFTVGPGDAEGVTVKSAELILRSQTMAVDSRVQPIGFALTAIGFIGFVLALTRRGGGTPSNPNSQPPPKRWGRDAAS</sequence>
<evidence type="ECO:0000256" key="1">
    <source>
        <dbReference type="SAM" id="MobiDB-lite"/>
    </source>
</evidence>
<keyword evidence="2" id="KW-0472">Membrane</keyword>
<dbReference type="OrthoDB" id="8099241at2"/>
<feature type="region of interest" description="Disordered" evidence="1">
    <location>
        <begin position="184"/>
        <end position="205"/>
    </location>
</feature>
<evidence type="ECO:0000313" key="4">
    <source>
        <dbReference type="Proteomes" id="UP000323300"/>
    </source>
</evidence>